<organism evidence="2 3">
    <name type="scientific">Elysia chlorotica</name>
    <name type="common">Eastern emerald elysia</name>
    <name type="synonym">Sea slug</name>
    <dbReference type="NCBI Taxonomy" id="188477"/>
    <lineage>
        <taxon>Eukaryota</taxon>
        <taxon>Metazoa</taxon>
        <taxon>Spiralia</taxon>
        <taxon>Lophotrochozoa</taxon>
        <taxon>Mollusca</taxon>
        <taxon>Gastropoda</taxon>
        <taxon>Heterobranchia</taxon>
        <taxon>Euthyneura</taxon>
        <taxon>Panpulmonata</taxon>
        <taxon>Sacoglossa</taxon>
        <taxon>Placobranchoidea</taxon>
        <taxon>Plakobranchidae</taxon>
        <taxon>Elysia</taxon>
    </lineage>
</organism>
<dbReference type="PANTHER" id="PTHR34833">
    <property type="entry name" value="GENE, 17359-RELATED"/>
    <property type="match status" value="1"/>
</dbReference>
<evidence type="ECO:0000256" key="1">
    <source>
        <dbReference type="SAM" id="MobiDB-lite"/>
    </source>
</evidence>
<keyword evidence="3" id="KW-1185">Reference proteome</keyword>
<feature type="compositionally biased region" description="Low complexity" evidence="1">
    <location>
        <begin position="16"/>
        <end position="27"/>
    </location>
</feature>
<accession>A0A3S1B418</accession>
<dbReference type="PANTHER" id="PTHR34833:SF1">
    <property type="entry name" value="GENE, 17359-RELATED"/>
    <property type="match status" value="1"/>
</dbReference>
<evidence type="ECO:0000313" key="2">
    <source>
        <dbReference type="EMBL" id="RUS74507.1"/>
    </source>
</evidence>
<comment type="caution">
    <text evidence="2">The sequence shown here is derived from an EMBL/GenBank/DDBJ whole genome shotgun (WGS) entry which is preliminary data.</text>
</comment>
<feature type="compositionally biased region" description="Gly residues" evidence="1">
    <location>
        <begin position="1"/>
        <end position="10"/>
    </location>
</feature>
<dbReference type="InterPro" id="IPR027814">
    <property type="entry name" value="DUF4562"/>
</dbReference>
<reference evidence="2 3" key="1">
    <citation type="submission" date="2019-01" db="EMBL/GenBank/DDBJ databases">
        <title>A draft genome assembly of the solar-powered sea slug Elysia chlorotica.</title>
        <authorList>
            <person name="Cai H."/>
            <person name="Li Q."/>
            <person name="Fang X."/>
            <person name="Li J."/>
            <person name="Curtis N.E."/>
            <person name="Altenburger A."/>
            <person name="Shibata T."/>
            <person name="Feng M."/>
            <person name="Maeda T."/>
            <person name="Schwartz J.A."/>
            <person name="Shigenobu S."/>
            <person name="Lundholm N."/>
            <person name="Nishiyama T."/>
            <person name="Yang H."/>
            <person name="Hasebe M."/>
            <person name="Li S."/>
            <person name="Pierce S.K."/>
            <person name="Wang J."/>
        </authorList>
    </citation>
    <scope>NUCLEOTIDE SEQUENCE [LARGE SCALE GENOMIC DNA]</scope>
    <source>
        <strain evidence="2">EC2010</strain>
        <tissue evidence="2">Whole organism of an adult</tissue>
    </source>
</reference>
<gene>
    <name evidence="2" type="ORF">EGW08_017738</name>
</gene>
<feature type="region of interest" description="Disordered" evidence="1">
    <location>
        <begin position="1"/>
        <end position="35"/>
    </location>
</feature>
<sequence>MSGGGHGARGGVEIKSASSSSSSTRTSVLAPEHTWTPYSGPVLFTGPSGLRDYRAQVNTFQQAVGEGDRSHEFTSDLSYLNRDPPGSKFPLAKNGRINEIGGSVEHFKIVKGI</sequence>
<evidence type="ECO:0000313" key="3">
    <source>
        <dbReference type="Proteomes" id="UP000271974"/>
    </source>
</evidence>
<proteinExistence type="predicted"/>
<dbReference type="Proteomes" id="UP000271974">
    <property type="component" value="Unassembled WGS sequence"/>
</dbReference>
<dbReference type="EMBL" id="RQTK01000825">
    <property type="protein sequence ID" value="RUS74507.1"/>
    <property type="molecule type" value="Genomic_DNA"/>
</dbReference>
<dbReference type="Pfam" id="PF15123">
    <property type="entry name" value="DUF4562"/>
    <property type="match status" value="1"/>
</dbReference>
<dbReference type="AlphaFoldDB" id="A0A3S1B418"/>
<name>A0A3S1B418_ELYCH</name>
<protein>
    <submittedName>
        <fullName evidence="2">Uncharacterized protein</fullName>
    </submittedName>
</protein>
<dbReference type="OrthoDB" id="6140842at2759"/>